<keyword evidence="1" id="KW-1133">Transmembrane helix</keyword>
<protein>
    <submittedName>
        <fullName evidence="2">Uncharacterized protein</fullName>
    </submittedName>
</protein>
<dbReference type="Proteomes" id="UP000784294">
    <property type="component" value="Unassembled WGS sequence"/>
</dbReference>
<keyword evidence="1" id="KW-0812">Transmembrane</keyword>
<dbReference type="GO" id="GO:0016020">
    <property type="term" value="C:membrane"/>
    <property type="evidence" value="ECO:0007669"/>
    <property type="project" value="InterPro"/>
</dbReference>
<evidence type="ECO:0000313" key="2">
    <source>
        <dbReference type="EMBL" id="VEL34050.1"/>
    </source>
</evidence>
<sequence length="129" mass="14827">MNLAILSYQTLTICLLFMVQDCFELDNISFGDFPFMMRPFKIQVTCYVYFTRIVVYLLCITIPFWSAWVVELFKESVMLAFCVAVGVKFRPIDDNPYLQLGSEDEESDPGEDTLMECIQIESAAITTQS</sequence>
<reference evidence="2" key="1">
    <citation type="submission" date="2018-11" db="EMBL/GenBank/DDBJ databases">
        <authorList>
            <consortium name="Pathogen Informatics"/>
        </authorList>
    </citation>
    <scope>NUCLEOTIDE SEQUENCE</scope>
</reference>
<gene>
    <name evidence="2" type="ORF">PXEA_LOCUS27490</name>
</gene>
<dbReference type="GO" id="GO:0005794">
    <property type="term" value="C:Golgi apparatus"/>
    <property type="evidence" value="ECO:0007669"/>
    <property type="project" value="TreeGrafter"/>
</dbReference>
<dbReference type="EMBL" id="CAAALY010246893">
    <property type="protein sequence ID" value="VEL34050.1"/>
    <property type="molecule type" value="Genomic_DNA"/>
</dbReference>
<dbReference type="AlphaFoldDB" id="A0A3S5B1Q5"/>
<keyword evidence="1" id="KW-0472">Membrane</keyword>
<organism evidence="2 3">
    <name type="scientific">Protopolystoma xenopodis</name>
    <dbReference type="NCBI Taxonomy" id="117903"/>
    <lineage>
        <taxon>Eukaryota</taxon>
        <taxon>Metazoa</taxon>
        <taxon>Spiralia</taxon>
        <taxon>Lophotrochozoa</taxon>
        <taxon>Platyhelminthes</taxon>
        <taxon>Monogenea</taxon>
        <taxon>Polyopisthocotylea</taxon>
        <taxon>Polystomatidea</taxon>
        <taxon>Polystomatidae</taxon>
        <taxon>Protopolystoma</taxon>
    </lineage>
</organism>
<dbReference type="InterPro" id="IPR009637">
    <property type="entry name" value="GPR107/GPR108-like"/>
</dbReference>
<proteinExistence type="predicted"/>
<dbReference type="PANTHER" id="PTHR21229">
    <property type="entry name" value="LUNG SEVEN TRANSMEMBRANE RECEPTOR"/>
    <property type="match status" value="1"/>
</dbReference>
<comment type="caution">
    <text evidence="2">The sequence shown here is derived from an EMBL/GenBank/DDBJ whole genome shotgun (WGS) entry which is preliminary data.</text>
</comment>
<dbReference type="PANTHER" id="PTHR21229:SF2">
    <property type="entry name" value="RE59932P"/>
    <property type="match status" value="1"/>
</dbReference>
<evidence type="ECO:0000313" key="3">
    <source>
        <dbReference type="Proteomes" id="UP000784294"/>
    </source>
</evidence>
<keyword evidence="3" id="KW-1185">Reference proteome</keyword>
<evidence type="ECO:0000256" key="1">
    <source>
        <dbReference type="SAM" id="Phobius"/>
    </source>
</evidence>
<accession>A0A3S5B1Q5</accession>
<dbReference type="OrthoDB" id="29657at2759"/>
<feature type="transmembrane region" description="Helical" evidence="1">
    <location>
        <begin position="44"/>
        <end position="66"/>
    </location>
</feature>
<name>A0A3S5B1Q5_9PLAT</name>